<comment type="caution">
    <text evidence="1">The sequence shown here is derived from an EMBL/GenBank/DDBJ whole genome shotgun (WGS) entry which is preliminary data.</text>
</comment>
<organism evidence="1 2">
    <name type="scientific">Tanacetum coccineum</name>
    <dbReference type="NCBI Taxonomy" id="301880"/>
    <lineage>
        <taxon>Eukaryota</taxon>
        <taxon>Viridiplantae</taxon>
        <taxon>Streptophyta</taxon>
        <taxon>Embryophyta</taxon>
        <taxon>Tracheophyta</taxon>
        <taxon>Spermatophyta</taxon>
        <taxon>Magnoliopsida</taxon>
        <taxon>eudicotyledons</taxon>
        <taxon>Gunneridae</taxon>
        <taxon>Pentapetalae</taxon>
        <taxon>asterids</taxon>
        <taxon>campanulids</taxon>
        <taxon>Asterales</taxon>
        <taxon>Asteraceae</taxon>
        <taxon>Asteroideae</taxon>
        <taxon>Anthemideae</taxon>
        <taxon>Anthemidinae</taxon>
        <taxon>Tanacetum</taxon>
    </lineage>
</organism>
<gene>
    <name evidence="1" type="ORF">Tco_1030324</name>
</gene>
<evidence type="ECO:0000313" key="2">
    <source>
        <dbReference type="Proteomes" id="UP001151760"/>
    </source>
</evidence>
<reference evidence="1" key="1">
    <citation type="journal article" date="2022" name="Int. J. Mol. Sci.">
        <title>Draft Genome of Tanacetum Coccineum: Genomic Comparison of Closely Related Tanacetum-Family Plants.</title>
        <authorList>
            <person name="Yamashiro T."/>
            <person name="Shiraishi A."/>
            <person name="Nakayama K."/>
            <person name="Satake H."/>
        </authorList>
    </citation>
    <scope>NUCLEOTIDE SEQUENCE</scope>
</reference>
<accession>A0ABQ5G5W8</accession>
<keyword evidence="2" id="KW-1185">Reference proteome</keyword>
<name>A0ABQ5G5W8_9ASTR</name>
<dbReference type="EMBL" id="BQNB010018135">
    <property type="protein sequence ID" value="GJT71038.1"/>
    <property type="molecule type" value="Genomic_DNA"/>
</dbReference>
<protein>
    <submittedName>
        <fullName evidence="1">Uncharacterized protein</fullName>
    </submittedName>
</protein>
<sequence>MRSNNKQHPSPCVVKGIYTKHEVLNLDLDNGRDAATNSKESALKVSRLHRFSLTGASQSRLHDAPSFPFQLTHVCYIGNLARPTYQELVYLAQKDFHLHLAMADFVSSILGICVREYANSPLTVSASQRTWAQQSDSDTYSASQ</sequence>
<proteinExistence type="predicted"/>
<dbReference type="Proteomes" id="UP001151760">
    <property type="component" value="Unassembled WGS sequence"/>
</dbReference>
<reference evidence="1" key="2">
    <citation type="submission" date="2022-01" db="EMBL/GenBank/DDBJ databases">
        <authorList>
            <person name="Yamashiro T."/>
            <person name="Shiraishi A."/>
            <person name="Satake H."/>
            <person name="Nakayama K."/>
        </authorList>
    </citation>
    <scope>NUCLEOTIDE SEQUENCE</scope>
</reference>
<evidence type="ECO:0000313" key="1">
    <source>
        <dbReference type="EMBL" id="GJT71038.1"/>
    </source>
</evidence>